<dbReference type="InterPro" id="IPR050668">
    <property type="entry name" value="Cytochrome_b5"/>
</dbReference>
<accession>A0A4P9X4Q5</accession>
<evidence type="ECO:0000259" key="9">
    <source>
        <dbReference type="PROSITE" id="PS50255"/>
    </source>
</evidence>
<keyword evidence="4 8" id="KW-0479">Metal-binding</keyword>
<evidence type="ECO:0000256" key="4">
    <source>
        <dbReference type="ARBA" id="ARBA00022723"/>
    </source>
</evidence>
<dbReference type="SMART" id="SM01117">
    <property type="entry name" value="Cyt-b5"/>
    <property type="match status" value="1"/>
</dbReference>
<name>A0A4P9X4Q5_9FUNG</name>
<sequence>YRRRQVKEHASPDDLWIIVHGKVYDVTAFVNDHPGGEEVLFDQAGMDATEAFDEVGHSQDAHELLERYLIGVVGTTVRSTPSPCIC</sequence>
<evidence type="ECO:0000313" key="11">
    <source>
        <dbReference type="Proteomes" id="UP000274922"/>
    </source>
</evidence>
<keyword evidence="5 8" id="KW-0408">Iron</keyword>
<evidence type="ECO:0000256" key="8">
    <source>
        <dbReference type="RuleBase" id="RU362121"/>
    </source>
</evidence>
<dbReference type="Gene3D" id="3.10.120.10">
    <property type="entry name" value="Cytochrome b5-like heme/steroid binding domain"/>
    <property type="match status" value="1"/>
</dbReference>
<dbReference type="PROSITE" id="PS50255">
    <property type="entry name" value="CYTOCHROME_B5_2"/>
    <property type="match status" value="1"/>
</dbReference>
<keyword evidence="3" id="KW-0812">Transmembrane</keyword>
<proteinExistence type="inferred from homology"/>
<keyword evidence="2 8" id="KW-0349">Heme</keyword>
<dbReference type="Proteomes" id="UP000274922">
    <property type="component" value="Unassembled WGS sequence"/>
</dbReference>
<dbReference type="InterPro" id="IPR018506">
    <property type="entry name" value="Cyt_B5_heme-BS"/>
</dbReference>
<protein>
    <recommendedName>
        <fullName evidence="9">Cytochrome b5 heme-binding domain-containing protein</fullName>
    </recommendedName>
</protein>
<feature type="domain" description="Cytochrome b5 heme-binding" evidence="9">
    <location>
        <begin position="1"/>
        <end position="74"/>
    </location>
</feature>
<feature type="non-terminal residue" evidence="10">
    <location>
        <position position="1"/>
    </location>
</feature>
<organism evidence="10 11">
    <name type="scientific">Caulochytrium protostelioides</name>
    <dbReference type="NCBI Taxonomy" id="1555241"/>
    <lineage>
        <taxon>Eukaryota</taxon>
        <taxon>Fungi</taxon>
        <taxon>Fungi incertae sedis</taxon>
        <taxon>Chytridiomycota</taxon>
        <taxon>Chytridiomycota incertae sedis</taxon>
        <taxon>Chytridiomycetes</taxon>
        <taxon>Caulochytriales</taxon>
        <taxon>Caulochytriaceae</taxon>
        <taxon>Caulochytrium</taxon>
    </lineage>
</organism>
<evidence type="ECO:0000256" key="1">
    <source>
        <dbReference type="ARBA" id="ARBA00004370"/>
    </source>
</evidence>
<dbReference type="FunFam" id="3.10.120.10:FF:000002">
    <property type="entry name" value="Cytochrome b5 type B"/>
    <property type="match status" value="1"/>
</dbReference>
<dbReference type="GO" id="GO:0046872">
    <property type="term" value="F:metal ion binding"/>
    <property type="evidence" value="ECO:0007669"/>
    <property type="project" value="UniProtKB-UniRule"/>
</dbReference>
<reference evidence="11" key="1">
    <citation type="journal article" date="2018" name="Nat. Microbiol.">
        <title>Leveraging single-cell genomics to expand the fungal tree of life.</title>
        <authorList>
            <person name="Ahrendt S.R."/>
            <person name="Quandt C.A."/>
            <person name="Ciobanu D."/>
            <person name="Clum A."/>
            <person name="Salamov A."/>
            <person name="Andreopoulos B."/>
            <person name="Cheng J.F."/>
            <person name="Woyke T."/>
            <person name="Pelin A."/>
            <person name="Henrissat B."/>
            <person name="Reynolds N.K."/>
            <person name="Benny G.L."/>
            <person name="Smith M.E."/>
            <person name="James T.Y."/>
            <person name="Grigoriev I.V."/>
        </authorList>
    </citation>
    <scope>NUCLEOTIDE SEQUENCE [LARGE SCALE GENOMIC DNA]</scope>
    <source>
        <strain evidence="11">ATCC 52028</strain>
    </source>
</reference>
<evidence type="ECO:0000256" key="7">
    <source>
        <dbReference type="ARBA" id="ARBA00038168"/>
    </source>
</evidence>
<dbReference type="STRING" id="1555241.A0A4P9X4Q5"/>
<dbReference type="InterPro" id="IPR036400">
    <property type="entry name" value="Cyt_B5-like_heme/steroid_sf"/>
</dbReference>
<evidence type="ECO:0000256" key="2">
    <source>
        <dbReference type="ARBA" id="ARBA00022617"/>
    </source>
</evidence>
<dbReference type="SUPFAM" id="SSF55856">
    <property type="entry name" value="Cytochrome b5-like heme/steroid binding domain"/>
    <property type="match status" value="1"/>
</dbReference>
<comment type="subcellular location">
    <subcellularLocation>
        <location evidence="1">Membrane</location>
    </subcellularLocation>
</comment>
<dbReference type="Pfam" id="PF00173">
    <property type="entry name" value="Cyt-b5"/>
    <property type="match status" value="1"/>
</dbReference>
<dbReference type="AlphaFoldDB" id="A0A4P9X4Q5"/>
<dbReference type="GO" id="GO:0016020">
    <property type="term" value="C:membrane"/>
    <property type="evidence" value="ECO:0007669"/>
    <property type="project" value="UniProtKB-SubCell"/>
</dbReference>
<keyword evidence="6" id="KW-0472">Membrane</keyword>
<evidence type="ECO:0000313" key="10">
    <source>
        <dbReference type="EMBL" id="RKP00031.1"/>
    </source>
</evidence>
<evidence type="ECO:0000256" key="5">
    <source>
        <dbReference type="ARBA" id="ARBA00023004"/>
    </source>
</evidence>
<dbReference type="InterPro" id="IPR001199">
    <property type="entry name" value="Cyt_B5-like_heme/steroid-bd"/>
</dbReference>
<gene>
    <name evidence="10" type="ORF">CXG81DRAFT_13714</name>
</gene>
<dbReference type="PANTHER" id="PTHR19359">
    <property type="entry name" value="CYTOCHROME B5"/>
    <property type="match status" value="1"/>
</dbReference>
<dbReference type="PRINTS" id="PR00363">
    <property type="entry name" value="CYTOCHROMEB5"/>
</dbReference>
<comment type="similarity">
    <text evidence="7 8">Belongs to the cytochrome b5 family.</text>
</comment>
<dbReference type="PROSITE" id="PS00191">
    <property type="entry name" value="CYTOCHROME_B5_1"/>
    <property type="match status" value="1"/>
</dbReference>
<evidence type="ECO:0000256" key="6">
    <source>
        <dbReference type="ARBA" id="ARBA00023136"/>
    </source>
</evidence>
<keyword evidence="11" id="KW-1185">Reference proteome</keyword>
<evidence type="ECO:0000256" key="3">
    <source>
        <dbReference type="ARBA" id="ARBA00022692"/>
    </source>
</evidence>
<dbReference type="EMBL" id="ML014240">
    <property type="protein sequence ID" value="RKP00031.1"/>
    <property type="molecule type" value="Genomic_DNA"/>
</dbReference>
<dbReference type="GO" id="GO:0020037">
    <property type="term" value="F:heme binding"/>
    <property type="evidence" value="ECO:0007669"/>
    <property type="project" value="UniProtKB-UniRule"/>
</dbReference>
<dbReference type="OrthoDB" id="260519at2759"/>